<gene>
    <name evidence="2" type="ORF">SAMN06272737_12926</name>
</gene>
<organism evidence="2 3">
    <name type="scientific">Blastococcus mobilis</name>
    <dbReference type="NCBI Taxonomy" id="1938746"/>
    <lineage>
        <taxon>Bacteria</taxon>
        <taxon>Bacillati</taxon>
        <taxon>Actinomycetota</taxon>
        <taxon>Actinomycetes</taxon>
        <taxon>Geodermatophilales</taxon>
        <taxon>Geodermatophilaceae</taxon>
        <taxon>Blastococcus</taxon>
    </lineage>
</organism>
<protein>
    <submittedName>
        <fullName evidence="2">Uncharacterized protein</fullName>
    </submittedName>
</protein>
<name>A0A238ZJA1_9ACTN</name>
<keyword evidence="1" id="KW-1133">Transmembrane helix</keyword>
<dbReference type="EMBL" id="FZNO01000029">
    <property type="protein sequence ID" value="SNR83121.1"/>
    <property type="molecule type" value="Genomic_DNA"/>
</dbReference>
<evidence type="ECO:0000313" key="2">
    <source>
        <dbReference type="EMBL" id="SNR83121.1"/>
    </source>
</evidence>
<keyword evidence="1" id="KW-0472">Membrane</keyword>
<keyword evidence="1" id="KW-0812">Transmembrane</keyword>
<evidence type="ECO:0000313" key="3">
    <source>
        <dbReference type="Proteomes" id="UP000198403"/>
    </source>
</evidence>
<reference evidence="2 3" key="1">
    <citation type="submission" date="2017-06" db="EMBL/GenBank/DDBJ databases">
        <authorList>
            <person name="Kim H.J."/>
            <person name="Triplett B.A."/>
        </authorList>
    </citation>
    <scope>NUCLEOTIDE SEQUENCE [LARGE SCALE GENOMIC DNA]</scope>
    <source>
        <strain evidence="2 3">DSM 44272</strain>
    </source>
</reference>
<dbReference type="Proteomes" id="UP000198403">
    <property type="component" value="Unassembled WGS sequence"/>
</dbReference>
<keyword evidence="3" id="KW-1185">Reference proteome</keyword>
<accession>A0A238ZJA1</accession>
<proteinExistence type="predicted"/>
<feature type="transmembrane region" description="Helical" evidence="1">
    <location>
        <begin position="21"/>
        <end position="41"/>
    </location>
</feature>
<evidence type="ECO:0000256" key="1">
    <source>
        <dbReference type="SAM" id="Phobius"/>
    </source>
</evidence>
<sequence>MDVLRRAAGTRRPGRWWDRGMWFCALAVAAFGVSIGGSSLADQLRSQPESARVLFCQTEPHLYGRWLGSRTTCAVMTGRRTVEMETERWHPPGRELSLRSSGDTVLDPALNRDQVWWLPVGVLVGAVTWWIGLPPRTDLAYGRHAASRERRCRATRR</sequence>
<dbReference type="AlphaFoldDB" id="A0A238ZJA1"/>
<feature type="transmembrane region" description="Helical" evidence="1">
    <location>
        <begin position="115"/>
        <end position="133"/>
    </location>
</feature>